<dbReference type="GO" id="GO:0006751">
    <property type="term" value="P:glutathione catabolic process"/>
    <property type="evidence" value="ECO:0007669"/>
    <property type="project" value="InterPro"/>
</dbReference>
<dbReference type="Pfam" id="PF04752">
    <property type="entry name" value="ChaC"/>
    <property type="match status" value="1"/>
</dbReference>
<keyword evidence="4" id="KW-1185">Reference proteome</keyword>
<gene>
    <name evidence="3" type="ORF">C6P61_03990</name>
</gene>
<dbReference type="EMBL" id="PVLR01000011">
    <property type="protein sequence ID" value="PRD69806.1"/>
    <property type="molecule type" value="Genomic_DNA"/>
</dbReference>
<sequence>MNAFAFRHLPELCGKIVPAEASRLRATDEVLASWDEQALALGLGTRWRCSDEWLEASRRALLSGLDRRQDLWIFAYGSLMWDPALHFTELRRARLSAYQRRFSYLTTIGRGNAEQAGLVLSLEAQPGHCEGLAFRIDASIAEQESRLFWRREMIVGGYQPRLLPLSTPQGELLALTLVSNPGHASHAGGLSLAQEAAIIRRAQGSHGTNRDYLEQLVDQLDRLGIVDGYVQQLFGLVTGPDFPLSAPGRSNYF</sequence>
<dbReference type="InterPro" id="IPR036568">
    <property type="entry name" value="GGCT-like_sf"/>
</dbReference>
<dbReference type="CDD" id="cd06661">
    <property type="entry name" value="GGCT_like"/>
    <property type="match status" value="1"/>
</dbReference>
<dbReference type="EC" id="4.3.2.7" evidence="1"/>
<dbReference type="GO" id="GO:0061928">
    <property type="term" value="F:glutathione specific gamma-glutamylcyclotransferase activity"/>
    <property type="evidence" value="ECO:0007669"/>
    <property type="project" value="UniProtKB-EC"/>
</dbReference>
<dbReference type="InterPro" id="IPR006840">
    <property type="entry name" value="ChaC"/>
</dbReference>
<proteinExistence type="predicted"/>
<dbReference type="AlphaFoldDB" id="A0A2S9KH97"/>
<evidence type="ECO:0000256" key="2">
    <source>
        <dbReference type="ARBA" id="ARBA00023239"/>
    </source>
</evidence>
<organism evidence="3 4">
    <name type="scientific">Malikia spinosa</name>
    <dbReference type="NCBI Taxonomy" id="86180"/>
    <lineage>
        <taxon>Bacteria</taxon>
        <taxon>Pseudomonadati</taxon>
        <taxon>Pseudomonadota</taxon>
        <taxon>Betaproteobacteria</taxon>
        <taxon>Burkholderiales</taxon>
        <taxon>Comamonadaceae</taxon>
        <taxon>Malikia</taxon>
    </lineage>
</organism>
<evidence type="ECO:0000256" key="1">
    <source>
        <dbReference type="ARBA" id="ARBA00012344"/>
    </source>
</evidence>
<dbReference type="RefSeq" id="WP_105728633.1">
    <property type="nucleotide sequence ID" value="NZ_PVLR01000011.1"/>
</dbReference>
<reference evidence="3 4" key="1">
    <citation type="submission" date="2018-03" db="EMBL/GenBank/DDBJ databases">
        <title>Comparative genomics illustrates the genes involved in a hyperalkaliphilic mechanisms of Serpentinomonas isolated from highly-alkaline calcium-rich serpentinized springs.</title>
        <authorList>
            <person name="Suzuki S."/>
            <person name="Ishii S."/>
            <person name="Walworth N."/>
            <person name="Bird L."/>
            <person name="Kuenen J.G."/>
            <person name="Nealson K.H."/>
        </authorList>
    </citation>
    <scope>NUCLEOTIDE SEQUENCE [LARGE SCALE GENOMIC DNA]</scope>
    <source>
        <strain evidence="3 4">83</strain>
    </source>
</reference>
<name>A0A2S9KH97_9BURK</name>
<dbReference type="SUPFAM" id="SSF110857">
    <property type="entry name" value="Gamma-glutamyl cyclotransferase-like"/>
    <property type="match status" value="1"/>
</dbReference>
<accession>A0A2S9KH97</accession>
<dbReference type="PANTHER" id="PTHR12192">
    <property type="entry name" value="CATION TRANSPORT PROTEIN CHAC-RELATED"/>
    <property type="match status" value="1"/>
</dbReference>
<dbReference type="PANTHER" id="PTHR12192:SF2">
    <property type="entry name" value="GLUTATHIONE-SPECIFIC GAMMA-GLUTAMYLCYCLOTRANSFERASE 2"/>
    <property type="match status" value="1"/>
</dbReference>
<comment type="caution">
    <text evidence="3">The sequence shown here is derived from an EMBL/GenBank/DDBJ whole genome shotgun (WGS) entry which is preliminary data.</text>
</comment>
<protein>
    <recommendedName>
        <fullName evidence="1">glutathione-specific gamma-glutamylcyclotransferase</fullName>
        <ecNumber evidence="1">4.3.2.7</ecNumber>
    </recommendedName>
</protein>
<dbReference type="Proteomes" id="UP000238326">
    <property type="component" value="Unassembled WGS sequence"/>
</dbReference>
<dbReference type="Gene3D" id="3.10.490.10">
    <property type="entry name" value="Gamma-glutamyl cyclotransferase-like"/>
    <property type="match status" value="1"/>
</dbReference>
<evidence type="ECO:0000313" key="4">
    <source>
        <dbReference type="Proteomes" id="UP000238326"/>
    </source>
</evidence>
<keyword evidence="3" id="KW-0808">Transferase</keyword>
<dbReference type="GO" id="GO:0005737">
    <property type="term" value="C:cytoplasm"/>
    <property type="evidence" value="ECO:0007669"/>
    <property type="project" value="TreeGrafter"/>
</dbReference>
<evidence type="ECO:0000313" key="3">
    <source>
        <dbReference type="EMBL" id="PRD69806.1"/>
    </source>
</evidence>
<dbReference type="GO" id="GO:0016740">
    <property type="term" value="F:transferase activity"/>
    <property type="evidence" value="ECO:0007669"/>
    <property type="project" value="UniProtKB-KW"/>
</dbReference>
<dbReference type="InterPro" id="IPR013024">
    <property type="entry name" value="GGCT-like"/>
</dbReference>
<keyword evidence="2" id="KW-0456">Lyase</keyword>
<dbReference type="OrthoDB" id="9795692at2"/>